<protein>
    <submittedName>
        <fullName evidence="1">Uncharacterized protein</fullName>
    </submittedName>
</protein>
<dbReference type="Proteomes" id="UP000435357">
    <property type="component" value="Unassembled WGS sequence"/>
</dbReference>
<dbReference type="AlphaFoldDB" id="A0A6N6M9D8"/>
<reference evidence="1 2" key="1">
    <citation type="submission" date="2019-09" db="EMBL/GenBank/DDBJ databases">
        <title>Genomes of Cryomorphaceae.</title>
        <authorList>
            <person name="Bowman J.P."/>
        </authorList>
    </citation>
    <scope>NUCLEOTIDE SEQUENCE [LARGE SCALE GENOMIC DNA]</scope>
    <source>
        <strain evidence="1 2">KCTC 52047</strain>
    </source>
</reference>
<name>A0A6N6M9D8_9FLAO</name>
<dbReference type="EMBL" id="WACR01000002">
    <property type="protein sequence ID" value="KAB1065605.1"/>
    <property type="molecule type" value="Genomic_DNA"/>
</dbReference>
<evidence type="ECO:0000313" key="1">
    <source>
        <dbReference type="EMBL" id="KAB1065605.1"/>
    </source>
</evidence>
<proteinExistence type="predicted"/>
<evidence type="ECO:0000313" key="2">
    <source>
        <dbReference type="Proteomes" id="UP000435357"/>
    </source>
</evidence>
<dbReference type="OrthoDB" id="1446613at2"/>
<accession>A0A6N6M9D8</accession>
<dbReference type="RefSeq" id="WP_151166429.1">
    <property type="nucleotide sequence ID" value="NZ_WACR01000002.1"/>
</dbReference>
<gene>
    <name evidence="1" type="ORF">F3059_02830</name>
</gene>
<keyword evidence="2" id="KW-1185">Reference proteome</keyword>
<organism evidence="1 2">
    <name type="scientific">Salibacter halophilus</name>
    <dbReference type="NCBI Taxonomy" id="1803916"/>
    <lineage>
        <taxon>Bacteria</taxon>
        <taxon>Pseudomonadati</taxon>
        <taxon>Bacteroidota</taxon>
        <taxon>Flavobacteriia</taxon>
        <taxon>Flavobacteriales</taxon>
        <taxon>Salibacteraceae</taxon>
        <taxon>Salibacter</taxon>
    </lineage>
</organism>
<sequence length="76" mass="8535">MARRDDIFSSFIQHPILTEKYDVEPQELEINIAQGLQSNIPIIRSIAIIVDALEGKPISDNALRNKVTQYLNTAAI</sequence>
<comment type="caution">
    <text evidence="1">The sequence shown here is derived from an EMBL/GenBank/DDBJ whole genome shotgun (WGS) entry which is preliminary data.</text>
</comment>